<dbReference type="AlphaFoldDB" id="A0A967B5T9"/>
<dbReference type="InterPro" id="IPR044672">
    <property type="entry name" value="MOCS2A"/>
</dbReference>
<dbReference type="GO" id="GO:1990133">
    <property type="term" value="C:molybdopterin adenylyltransferase complex"/>
    <property type="evidence" value="ECO:0007669"/>
    <property type="project" value="TreeGrafter"/>
</dbReference>
<gene>
    <name evidence="4" type="primary">moaD</name>
    <name evidence="4" type="ORF">GOB87_10330</name>
</gene>
<evidence type="ECO:0000256" key="2">
    <source>
        <dbReference type="ARBA" id="ARBA00024200"/>
    </source>
</evidence>
<comment type="similarity">
    <text evidence="2">Belongs to the MoaD family.</text>
</comment>
<dbReference type="Pfam" id="PF02597">
    <property type="entry name" value="ThiS"/>
    <property type="match status" value="1"/>
</dbReference>
<dbReference type="InterPro" id="IPR003749">
    <property type="entry name" value="ThiS/MoaD-like"/>
</dbReference>
<organism evidence="4 5">
    <name type="scientific">Acetobacter estunensis</name>
    <dbReference type="NCBI Taxonomy" id="104097"/>
    <lineage>
        <taxon>Bacteria</taxon>
        <taxon>Pseudomonadati</taxon>
        <taxon>Pseudomonadota</taxon>
        <taxon>Alphaproteobacteria</taxon>
        <taxon>Acetobacterales</taxon>
        <taxon>Acetobacteraceae</taxon>
        <taxon>Acetobacter</taxon>
    </lineage>
</organism>
<evidence type="ECO:0000256" key="1">
    <source>
        <dbReference type="ARBA" id="ARBA00022741"/>
    </source>
</evidence>
<dbReference type="PANTHER" id="PTHR33359">
    <property type="entry name" value="MOLYBDOPTERIN SYNTHASE SULFUR CARRIER SUBUNIT"/>
    <property type="match status" value="1"/>
</dbReference>
<name>A0A967B5T9_9PROT</name>
<accession>A0A967B5T9</accession>
<dbReference type="CDD" id="cd00754">
    <property type="entry name" value="Ubl_MoaD"/>
    <property type="match status" value="1"/>
</dbReference>
<dbReference type="SUPFAM" id="SSF54285">
    <property type="entry name" value="MoaD/ThiS"/>
    <property type="match status" value="1"/>
</dbReference>
<protein>
    <recommendedName>
        <fullName evidence="3">Molybdopterin synthase sulfur carrier subunit</fullName>
    </recommendedName>
</protein>
<dbReference type="Proteomes" id="UP000597459">
    <property type="component" value="Unassembled WGS sequence"/>
</dbReference>
<dbReference type="NCBIfam" id="TIGR01682">
    <property type="entry name" value="moaD"/>
    <property type="match status" value="1"/>
</dbReference>
<keyword evidence="5" id="KW-1185">Reference proteome</keyword>
<dbReference type="InterPro" id="IPR016155">
    <property type="entry name" value="Mopterin_synth/thiamin_S_b"/>
</dbReference>
<evidence type="ECO:0000256" key="3">
    <source>
        <dbReference type="ARBA" id="ARBA00024247"/>
    </source>
</evidence>
<dbReference type="EMBL" id="WOTH01000021">
    <property type="protein sequence ID" value="NHO54350.1"/>
    <property type="molecule type" value="Genomic_DNA"/>
</dbReference>
<comment type="caution">
    <text evidence="4">The sequence shown here is derived from an EMBL/GenBank/DDBJ whole genome shotgun (WGS) entry which is preliminary data.</text>
</comment>
<evidence type="ECO:0000313" key="4">
    <source>
        <dbReference type="EMBL" id="NHO54350.1"/>
    </source>
</evidence>
<reference evidence="4" key="1">
    <citation type="submission" date="2019-11" db="EMBL/GenBank/DDBJ databases">
        <title>Description of new Acetobacter species.</title>
        <authorList>
            <person name="Cleenwerck I."/>
            <person name="Sombolestani A.S."/>
        </authorList>
    </citation>
    <scope>NUCLEOTIDE SEQUENCE</scope>
    <source>
        <strain evidence="4">LMG 1626</strain>
    </source>
</reference>
<sequence length="87" mass="9302">MSADVTVLYFAALRERMGRSRDILTLSENTRTVGALLMERRKVDPTLDAALSGPGTLRVAVNRQLSDLSAPVQAGDEVAVFPPMTGG</sequence>
<dbReference type="Gene3D" id="3.10.20.30">
    <property type="match status" value="1"/>
</dbReference>
<dbReference type="GO" id="GO:0006777">
    <property type="term" value="P:Mo-molybdopterin cofactor biosynthetic process"/>
    <property type="evidence" value="ECO:0007669"/>
    <property type="project" value="InterPro"/>
</dbReference>
<keyword evidence="1" id="KW-0547">Nucleotide-binding</keyword>
<dbReference type="GO" id="GO:0000166">
    <property type="term" value="F:nucleotide binding"/>
    <property type="evidence" value="ECO:0007669"/>
    <property type="project" value="UniProtKB-KW"/>
</dbReference>
<dbReference type="PANTHER" id="PTHR33359:SF1">
    <property type="entry name" value="MOLYBDOPTERIN SYNTHASE SULFUR CARRIER SUBUNIT"/>
    <property type="match status" value="1"/>
</dbReference>
<dbReference type="RefSeq" id="WP_166316296.1">
    <property type="nucleotide sequence ID" value="NZ_WOTH01000021.1"/>
</dbReference>
<dbReference type="InterPro" id="IPR012675">
    <property type="entry name" value="Beta-grasp_dom_sf"/>
</dbReference>
<proteinExistence type="inferred from homology"/>
<evidence type="ECO:0000313" key="5">
    <source>
        <dbReference type="Proteomes" id="UP000597459"/>
    </source>
</evidence>